<dbReference type="EC" id="1.5.5.2" evidence="2"/>
<organism evidence="12 13">
    <name type="scientific">Lacicoccus alkaliphilus DSM 16010</name>
    <dbReference type="NCBI Taxonomy" id="1123231"/>
    <lineage>
        <taxon>Bacteria</taxon>
        <taxon>Bacillati</taxon>
        <taxon>Bacillota</taxon>
        <taxon>Bacilli</taxon>
        <taxon>Bacillales</taxon>
        <taxon>Salinicoccaceae</taxon>
        <taxon>Lacicoccus</taxon>
    </lineage>
</organism>
<accession>A0A1M7AEY3</accession>
<evidence type="ECO:0000256" key="5">
    <source>
        <dbReference type="ARBA" id="ARBA00022827"/>
    </source>
</evidence>
<dbReference type="InterPro" id="IPR002872">
    <property type="entry name" value="Proline_DH_dom"/>
</dbReference>
<comment type="cofactor">
    <cofactor evidence="10">
        <name>FAD</name>
        <dbReference type="ChEBI" id="CHEBI:57692"/>
    </cofactor>
    <text evidence="10">Binds 1 FAD per subunit.</text>
</comment>
<sequence>MPLLRDIFIHLSENDMLNEATKKVGLRFGADKVVGGIKVEDTIERIKDLNDQGMGVTFDNLGEFITEKSEALQEKSNILEMIQAIDEHGLDAHGSIKLSQIGLHIDYDFCLQNMREILTVAKQADMFINVDMENYSSYDDTIRLVDTLKEEFDNVGTVIQSYLFNSREDIIKYKDMRLRLVKGAYKEAPEVAFQAKKDIDAAYMRLIKTHLLEGSGYTSIATHDHNIIEETIDFIKENDIPEDTFEFQMLYGFRKDYQRNLVSRGYRVIVYLPFGKDWYAYFMRRLAERPQNINLVLKGVTRDKRVQTGTAVIAGAGALLAAYKFIRNK</sequence>
<evidence type="ECO:0000259" key="11">
    <source>
        <dbReference type="Pfam" id="PF01619"/>
    </source>
</evidence>
<feature type="binding site" evidence="10">
    <location>
        <position position="160"/>
    </location>
    <ligand>
        <name>FAD</name>
        <dbReference type="ChEBI" id="CHEBI:57692"/>
    </ligand>
</feature>
<feature type="binding site" evidence="10">
    <location>
        <position position="196"/>
    </location>
    <ligand>
        <name>FAD</name>
        <dbReference type="ChEBI" id="CHEBI:57692"/>
    </ligand>
</feature>
<dbReference type="PIRSF" id="PIRSF000196">
    <property type="entry name" value="Pro_dehydrog"/>
    <property type="match status" value="1"/>
</dbReference>
<feature type="binding site" evidence="9">
    <location>
        <position position="285"/>
    </location>
    <ligand>
        <name>substrate</name>
    </ligand>
</feature>
<comment type="catalytic activity">
    <reaction evidence="8">
        <text>L-proline + a quinone = (S)-1-pyrroline-5-carboxylate + a quinol + H(+)</text>
        <dbReference type="Rhea" id="RHEA:23784"/>
        <dbReference type="ChEBI" id="CHEBI:15378"/>
        <dbReference type="ChEBI" id="CHEBI:17388"/>
        <dbReference type="ChEBI" id="CHEBI:24646"/>
        <dbReference type="ChEBI" id="CHEBI:60039"/>
        <dbReference type="ChEBI" id="CHEBI:132124"/>
        <dbReference type="EC" id="1.5.5.2"/>
    </reaction>
</comment>
<dbReference type="InterPro" id="IPR029041">
    <property type="entry name" value="FAD-linked_oxidoreductase-like"/>
</dbReference>
<dbReference type="AlphaFoldDB" id="A0A1M7AEY3"/>
<dbReference type="Proteomes" id="UP000184206">
    <property type="component" value="Unassembled WGS sequence"/>
</dbReference>
<keyword evidence="13" id="KW-1185">Reference proteome</keyword>
<feature type="binding site" evidence="10">
    <location>
        <begin position="222"/>
        <end position="223"/>
    </location>
    <ligand>
        <name>FAD</name>
        <dbReference type="ChEBI" id="CHEBI:57692"/>
    </ligand>
</feature>
<reference evidence="12 13" key="1">
    <citation type="submission" date="2016-11" db="EMBL/GenBank/DDBJ databases">
        <authorList>
            <person name="Jaros S."/>
            <person name="Januszkiewicz K."/>
            <person name="Wedrychowicz H."/>
        </authorList>
    </citation>
    <scope>NUCLEOTIDE SEQUENCE [LARGE SCALE GENOMIC DNA]</scope>
    <source>
        <strain evidence="12 13">DSM 16010</strain>
    </source>
</reference>
<feature type="binding site" evidence="9">
    <location>
        <position position="97"/>
    </location>
    <ligand>
        <name>substrate</name>
    </ligand>
</feature>
<evidence type="ECO:0000256" key="2">
    <source>
        <dbReference type="ARBA" id="ARBA00012695"/>
    </source>
</evidence>
<dbReference type="InterPro" id="IPR015659">
    <property type="entry name" value="Proline_oxidase"/>
</dbReference>
<evidence type="ECO:0000313" key="13">
    <source>
        <dbReference type="Proteomes" id="UP000184206"/>
    </source>
</evidence>
<feature type="domain" description="Proline dehydrogenase" evidence="11">
    <location>
        <begin position="43"/>
        <end position="289"/>
    </location>
</feature>
<comment type="pathway">
    <text evidence="1">Amino-acid degradation; L-proline degradation into L-glutamate; L-glutamate from L-proline: step 1/2.</text>
</comment>
<dbReference type="SUPFAM" id="SSF51730">
    <property type="entry name" value="FAD-linked oxidoreductase"/>
    <property type="match status" value="1"/>
</dbReference>
<evidence type="ECO:0000256" key="4">
    <source>
        <dbReference type="ARBA" id="ARBA00022741"/>
    </source>
</evidence>
<proteinExistence type="predicted"/>
<evidence type="ECO:0000256" key="9">
    <source>
        <dbReference type="PIRSR" id="PIRSR000196-1"/>
    </source>
</evidence>
<dbReference type="GO" id="GO:0010133">
    <property type="term" value="P:L-proline catabolic process to L-glutamate"/>
    <property type="evidence" value="ECO:0007669"/>
    <property type="project" value="UniProtKB-UniPathway"/>
</dbReference>
<dbReference type="OrthoDB" id="9773461at2"/>
<evidence type="ECO:0000256" key="6">
    <source>
        <dbReference type="ARBA" id="ARBA00023002"/>
    </source>
</evidence>
<evidence type="ECO:0000256" key="8">
    <source>
        <dbReference type="ARBA" id="ARBA00048779"/>
    </source>
</evidence>
<feature type="binding site" evidence="9">
    <location>
        <position position="284"/>
    </location>
    <ligand>
        <name>substrate</name>
    </ligand>
</feature>
<evidence type="ECO:0000256" key="10">
    <source>
        <dbReference type="PIRSR" id="PIRSR000196-2"/>
    </source>
</evidence>
<dbReference type="UniPathway" id="UPA00261">
    <property type="reaction ID" value="UER00373"/>
</dbReference>
<evidence type="ECO:0000256" key="1">
    <source>
        <dbReference type="ARBA" id="ARBA00004739"/>
    </source>
</evidence>
<dbReference type="RefSeq" id="WP_072707321.1">
    <property type="nucleotide sequence ID" value="NZ_FRCF01000002.1"/>
</dbReference>
<dbReference type="PANTHER" id="PTHR13914">
    <property type="entry name" value="PROLINE OXIDASE"/>
    <property type="match status" value="1"/>
</dbReference>
<dbReference type="Pfam" id="PF01619">
    <property type="entry name" value="Pro_dh"/>
    <property type="match status" value="1"/>
</dbReference>
<keyword evidence="4 10" id="KW-0547">Nucleotide-binding</keyword>
<gene>
    <name evidence="12" type="ORF">SAMN02745189_00134</name>
</gene>
<keyword evidence="6" id="KW-0560">Oxidoreductase</keyword>
<evidence type="ECO:0000256" key="7">
    <source>
        <dbReference type="ARBA" id="ARBA00023062"/>
    </source>
</evidence>
<dbReference type="PANTHER" id="PTHR13914:SF0">
    <property type="entry name" value="PROLINE DEHYDROGENASE 1, MITOCHONDRIAL"/>
    <property type="match status" value="1"/>
</dbReference>
<dbReference type="InterPro" id="IPR008219">
    <property type="entry name" value="PRODH_bac_arc"/>
</dbReference>
<dbReference type="EMBL" id="FRCF01000002">
    <property type="protein sequence ID" value="SHL41331.1"/>
    <property type="molecule type" value="Genomic_DNA"/>
</dbReference>
<keyword evidence="7" id="KW-0642">Proline metabolism</keyword>
<protein>
    <recommendedName>
        <fullName evidence="2">proline dehydrogenase</fullName>
        <ecNumber evidence="2">1.5.5.2</ecNumber>
    </recommendedName>
</protein>
<dbReference type="Gene3D" id="3.20.20.220">
    <property type="match status" value="1"/>
</dbReference>
<evidence type="ECO:0000313" key="12">
    <source>
        <dbReference type="EMBL" id="SHL41331.1"/>
    </source>
</evidence>
<keyword evidence="5 10" id="KW-0274">FAD</keyword>
<dbReference type="GO" id="GO:0004657">
    <property type="term" value="F:proline dehydrogenase activity"/>
    <property type="evidence" value="ECO:0007669"/>
    <property type="project" value="UniProtKB-EC"/>
</dbReference>
<dbReference type="GO" id="GO:0000166">
    <property type="term" value="F:nucleotide binding"/>
    <property type="evidence" value="ECO:0007669"/>
    <property type="project" value="UniProtKB-KW"/>
</dbReference>
<name>A0A1M7AEY3_9BACL</name>
<dbReference type="STRING" id="1123231.SAMN02745189_00134"/>
<feature type="binding site" evidence="10">
    <location>
        <position position="132"/>
    </location>
    <ligand>
        <name>FAD</name>
        <dbReference type="ChEBI" id="CHEBI:57692"/>
    </ligand>
</feature>
<keyword evidence="3" id="KW-0285">Flavoprotein</keyword>
<evidence type="ECO:0000256" key="3">
    <source>
        <dbReference type="ARBA" id="ARBA00022630"/>
    </source>
</evidence>
<feature type="binding site" evidence="10">
    <location>
        <begin position="182"/>
        <end position="184"/>
    </location>
    <ligand>
        <name>FAD</name>
        <dbReference type="ChEBI" id="CHEBI:57692"/>
    </ligand>
</feature>